<evidence type="ECO:0000256" key="1">
    <source>
        <dbReference type="SAM" id="MobiDB-lite"/>
    </source>
</evidence>
<evidence type="ECO:0000313" key="3">
    <source>
        <dbReference type="Proteomes" id="UP001500305"/>
    </source>
</evidence>
<feature type="region of interest" description="Disordered" evidence="1">
    <location>
        <begin position="1"/>
        <end position="41"/>
    </location>
</feature>
<organism evidence="2 3">
    <name type="scientific">Kitasatospora cystarginea</name>
    <dbReference type="NCBI Taxonomy" id="58350"/>
    <lineage>
        <taxon>Bacteria</taxon>
        <taxon>Bacillati</taxon>
        <taxon>Actinomycetota</taxon>
        <taxon>Actinomycetes</taxon>
        <taxon>Kitasatosporales</taxon>
        <taxon>Streptomycetaceae</taxon>
        <taxon>Kitasatospora</taxon>
    </lineage>
</organism>
<feature type="region of interest" description="Disordered" evidence="1">
    <location>
        <begin position="115"/>
        <end position="145"/>
    </location>
</feature>
<name>A0ABP5RX00_9ACTN</name>
<dbReference type="EMBL" id="BAAATR010000055">
    <property type="protein sequence ID" value="GAA2276526.1"/>
    <property type="molecule type" value="Genomic_DNA"/>
</dbReference>
<reference evidence="3" key="1">
    <citation type="journal article" date="2019" name="Int. J. Syst. Evol. Microbiol.">
        <title>The Global Catalogue of Microorganisms (GCM) 10K type strain sequencing project: providing services to taxonomists for standard genome sequencing and annotation.</title>
        <authorList>
            <consortium name="The Broad Institute Genomics Platform"/>
            <consortium name="The Broad Institute Genome Sequencing Center for Infectious Disease"/>
            <person name="Wu L."/>
            <person name="Ma J."/>
        </authorList>
    </citation>
    <scope>NUCLEOTIDE SEQUENCE [LARGE SCALE GENOMIC DNA]</scope>
    <source>
        <strain evidence="3">JCM 7356</strain>
    </source>
</reference>
<dbReference type="RefSeq" id="WP_344640879.1">
    <property type="nucleotide sequence ID" value="NZ_BAAATR010000055.1"/>
</dbReference>
<dbReference type="Proteomes" id="UP001500305">
    <property type="component" value="Unassembled WGS sequence"/>
</dbReference>
<proteinExistence type="predicted"/>
<comment type="caution">
    <text evidence="2">The sequence shown here is derived from an EMBL/GenBank/DDBJ whole genome shotgun (WGS) entry which is preliminary data.</text>
</comment>
<keyword evidence="3" id="KW-1185">Reference proteome</keyword>
<feature type="compositionally biased region" description="Basic and acidic residues" evidence="1">
    <location>
        <begin position="13"/>
        <end position="22"/>
    </location>
</feature>
<protein>
    <submittedName>
        <fullName evidence="2">Uncharacterized protein</fullName>
    </submittedName>
</protein>
<gene>
    <name evidence="2" type="ORF">GCM10010430_73040</name>
</gene>
<accession>A0ABP5RX00</accession>
<sequence length="173" mass="18365">MSTRHSPAPPDDNDGHDRDGGRLSRLGRTAYRRGAENPNGSTTVLRADVLAALGVLKVAAADQLQRLLRPGVASNKAIRQALGDLALHSLVASDGNTAARHKTWRLEGAPAPQHLRCAAPNRSRPQGRRRAAAGSEPGQPARGTERLAHLAVAPAVIYAANRTHGYFLTPFLA</sequence>
<evidence type="ECO:0000313" key="2">
    <source>
        <dbReference type="EMBL" id="GAA2276526.1"/>
    </source>
</evidence>